<protein>
    <recommendedName>
        <fullName evidence="1">Cytokine receptor common subunit beta N-terminal domain-containing protein</fullName>
    </recommendedName>
</protein>
<dbReference type="Proteomes" id="UP000594220">
    <property type="component" value="Unplaced"/>
</dbReference>
<keyword evidence="3" id="KW-1185">Reference proteome</keyword>
<reference evidence="2" key="1">
    <citation type="submission" date="2025-08" db="UniProtKB">
        <authorList>
            <consortium name="Ensembl"/>
        </authorList>
    </citation>
    <scope>IDENTIFICATION</scope>
</reference>
<dbReference type="InterPro" id="IPR048668">
    <property type="entry name" value="IL3RB_N"/>
</dbReference>
<evidence type="ECO:0000313" key="3">
    <source>
        <dbReference type="Proteomes" id="UP000594220"/>
    </source>
</evidence>
<sequence length="64" mass="7099">MGQRLAATEGWALCLTASAPASIPMKSLHCYNDYASQKTCTWEECSKAHQFLNMTLFHTDSCTP</sequence>
<dbReference type="SUPFAM" id="SSF49265">
    <property type="entry name" value="Fibronectin type III"/>
    <property type="match status" value="1"/>
</dbReference>
<dbReference type="OMA" id="RCHNDYN"/>
<evidence type="ECO:0000259" key="1">
    <source>
        <dbReference type="Pfam" id="PF21460"/>
    </source>
</evidence>
<name>A0A7M4G3L9_CROPO</name>
<reference evidence="2" key="2">
    <citation type="submission" date="2025-09" db="UniProtKB">
        <authorList>
            <consortium name="Ensembl"/>
        </authorList>
    </citation>
    <scope>IDENTIFICATION</scope>
</reference>
<dbReference type="InterPro" id="IPR036116">
    <property type="entry name" value="FN3_sf"/>
</dbReference>
<proteinExistence type="predicted"/>
<dbReference type="Pfam" id="PF21460">
    <property type="entry name" value="IL3Rb_N"/>
    <property type="match status" value="1"/>
</dbReference>
<dbReference type="GeneTree" id="ENSGT00950000185093"/>
<dbReference type="InterPro" id="IPR013783">
    <property type="entry name" value="Ig-like_fold"/>
</dbReference>
<dbReference type="Gene3D" id="2.60.40.10">
    <property type="entry name" value="Immunoglobulins"/>
    <property type="match status" value="1"/>
</dbReference>
<dbReference type="AlphaFoldDB" id="A0A7M4G3L9"/>
<accession>A0A7M4G3L9</accession>
<organism evidence="2 3">
    <name type="scientific">Crocodylus porosus</name>
    <name type="common">Saltwater crocodile</name>
    <name type="synonym">Estuarine crocodile</name>
    <dbReference type="NCBI Taxonomy" id="8502"/>
    <lineage>
        <taxon>Eukaryota</taxon>
        <taxon>Metazoa</taxon>
        <taxon>Chordata</taxon>
        <taxon>Craniata</taxon>
        <taxon>Vertebrata</taxon>
        <taxon>Euteleostomi</taxon>
        <taxon>Archelosauria</taxon>
        <taxon>Archosauria</taxon>
        <taxon>Crocodylia</taxon>
        <taxon>Longirostres</taxon>
        <taxon>Crocodylidae</taxon>
        <taxon>Crocodylus</taxon>
    </lineage>
</organism>
<evidence type="ECO:0000313" key="2">
    <source>
        <dbReference type="Ensembl" id="ENSCPRP00005027340.1"/>
    </source>
</evidence>
<dbReference type="Ensembl" id="ENSCPRT00005031958.1">
    <property type="protein sequence ID" value="ENSCPRP00005027340.1"/>
    <property type="gene ID" value="ENSCPRG00005018936.1"/>
</dbReference>
<feature type="domain" description="Cytokine receptor common subunit beta N-terminal" evidence="1">
    <location>
        <begin position="23"/>
        <end position="60"/>
    </location>
</feature>